<reference evidence="3 4" key="1">
    <citation type="submission" date="2024-09" db="EMBL/GenBank/DDBJ databases">
        <authorList>
            <person name="Sun Q."/>
            <person name="Mori K."/>
        </authorList>
    </citation>
    <scope>NUCLEOTIDE SEQUENCE [LARGE SCALE GENOMIC DNA]</scope>
    <source>
        <strain evidence="3 4">NCAIM B.02610</strain>
    </source>
</reference>
<keyword evidence="1" id="KW-0472">Membrane</keyword>
<gene>
    <name evidence="3" type="ORF">ACFFHM_19115</name>
</gene>
<organism evidence="3 4">
    <name type="scientific">Halalkalibacter kiskunsagensis</name>
    <dbReference type="NCBI Taxonomy" id="1548599"/>
    <lineage>
        <taxon>Bacteria</taxon>
        <taxon>Bacillati</taxon>
        <taxon>Bacillota</taxon>
        <taxon>Bacilli</taxon>
        <taxon>Bacillales</taxon>
        <taxon>Bacillaceae</taxon>
        <taxon>Halalkalibacter</taxon>
    </lineage>
</organism>
<evidence type="ECO:0000259" key="2">
    <source>
        <dbReference type="Pfam" id="PF07331"/>
    </source>
</evidence>
<comment type="caution">
    <text evidence="3">The sequence shown here is derived from an EMBL/GenBank/DDBJ whole genome shotgun (WGS) entry which is preliminary data.</text>
</comment>
<proteinExistence type="predicted"/>
<evidence type="ECO:0000313" key="4">
    <source>
        <dbReference type="Proteomes" id="UP001589838"/>
    </source>
</evidence>
<keyword evidence="1" id="KW-0812">Transmembrane</keyword>
<dbReference type="Pfam" id="PF07331">
    <property type="entry name" value="TctB"/>
    <property type="match status" value="1"/>
</dbReference>
<accession>A0ABV6KHT4</accession>
<feature type="domain" description="DUF1468" evidence="2">
    <location>
        <begin position="5"/>
        <end position="155"/>
    </location>
</feature>
<dbReference type="EMBL" id="JBHLUX010000080">
    <property type="protein sequence ID" value="MFC0472532.1"/>
    <property type="molecule type" value="Genomic_DNA"/>
</dbReference>
<keyword evidence="4" id="KW-1185">Reference proteome</keyword>
<keyword evidence="1" id="KW-1133">Transmembrane helix</keyword>
<dbReference type="Proteomes" id="UP001589838">
    <property type="component" value="Unassembled WGS sequence"/>
</dbReference>
<dbReference type="RefSeq" id="WP_335963365.1">
    <property type="nucleotide sequence ID" value="NZ_JAXBLX010000048.1"/>
</dbReference>
<sequence>MGELLIGIALIVLCILIYSQSGDFPQFNETTLNPGSFPQLIAILLALLSLILIILKGKELLSQKAEIHKKNVSEYLKELFVEYKLVFIAIVNLFLYIFLMQFIGFVVTTIIFIIVTGLIIGPKKKKDIVKISIISVVITVTAYIFFENVLYVRFPSGILF</sequence>
<name>A0ABV6KHT4_9BACI</name>
<feature type="transmembrane region" description="Helical" evidence="1">
    <location>
        <begin position="102"/>
        <end position="121"/>
    </location>
</feature>
<feature type="transmembrane region" description="Helical" evidence="1">
    <location>
        <begin position="37"/>
        <end position="55"/>
    </location>
</feature>
<feature type="transmembrane region" description="Helical" evidence="1">
    <location>
        <begin position="75"/>
        <end position="96"/>
    </location>
</feature>
<protein>
    <submittedName>
        <fullName evidence="3">Tripartite tricarboxylate transporter TctB family protein</fullName>
    </submittedName>
</protein>
<evidence type="ECO:0000313" key="3">
    <source>
        <dbReference type="EMBL" id="MFC0472532.1"/>
    </source>
</evidence>
<evidence type="ECO:0000256" key="1">
    <source>
        <dbReference type="SAM" id="Phobius"/>
    </source>
</evidence>
<feature type="transmembrane region" description="Helical" evidence="1">
    <location>
        <begin position="128"/>
        <end position="146"/>
    </location>
</feature>
<dbReference type="InterPro" id="IPR009936">
    <property type="entry name" value="DUF1468"/>
</dbReference>